<dbReference type="RefSeq" id="WP_141348834.1">
    <property type="nucleotide sequence ID" value="NZ_BJNV01000002.1"/>
</dbReference>
<dbReference type="AlphaFoldDB" id="A0A4Y4CMK7"/>
<comment type="caution">
    <text evidence="2">The sequence shown here is derived from an EMBL/GenBank/DDBJ whole genome shotgun (WGS) entry which is preliminary data.</text>
</comment>
<feature type="domain" description="Isochorismatase-like" evidence="1">
    <location>
        <begin position="10"/>
        <end position="156"/>
    </location>
</feature>
<keyword evidence="3" id="KW-1185">Reference proteome</keyword>
<evidence type="ECO:0000313" key="2">
    <source>
        <dbReference type="EMBL" id="GEC94078.1"/>
    </source>
</evidence>
<proteinExistence type="predicted"/>
<dbReference type="Proteomes" id="UP000318422">
    <property type="component" value="Unassembled WGS sequence"/>
</dbReference>
<reference evidence="2 3" key="1">
    <citation type="submission" date="2019-06" db="EMBL/GenBank/DDBJ databases">
        <title>Whole genome shotgun sequence of Zoogloea ramigera NBRC 15342.</title>
        <authorList>
            <person name="Hosoyama A."/>
            <person name="Uohara A."/>
            <person name="Ohji S."/>
            <person name="Ichikawa N."/>
        </authorList>
    </citation>
    <scope>NUCLEOTIDE SEQUENCE [LARGE SCALE GENOMIC DNA]</scope>
    <source>
        <strain evidence="2 3">NBRC 15342</strain>
    </source>
</reference>
<dbReference type="EMBL" id="BJNV01000002">
    <property type="protein sequence ID" value="GEC94078.1"/>
    <property type="molecule type" value="Genomic_DNA"/>
</dbReference>
<sequence length="182" mass="19839">MLMNRETSSLLVVDVQERLLPSIADGEAVLANCDWLVGVARRMGVPVVVSEQYPEGLGPTAASLRATAGDAPLVTKTHFSCVADGCLVGTAVEQRRQVVVVGTEAHVCVMQTVLELRWQGKEVFVVADAVGSRKPADKEAALARMRSHGVEIVTREMVAFEWLHDSAGPLFREINRDFIRDN</sequence>
<accession>A0A4Y4CMK7</accession>
<dbReference type="PANTHER" id="PTHR14119">
    <property type="entry name" value="HYDROLASE"/>
    <property type="match status" value="1"/>
</dbReference>
<dbReference type="Pfam" id="PF00857">
    <property type="entry name" value="Isochorismatase"/>
    <property type="match status" value="1"/>
</dbReference>
<protein>
    <submittedName>
        <fullName evidence="2">Hydrolase</fullName>
    </submittedName>
</protein>
<dbReference type="Gene3D" id="3.40.50.850">
    <property type="entry name" value="Isochorismatase-like"/>
    <property type="match status" value="1"/>
</dbReference>
<dbReference type="SUPFAM" id="SSF52499">
    <property type="entry name" value="Isochorismatase-like hydrolases"/>
    <property type="match status" value="1"/>
</dbReference>
<dbReference type="OrthoDB" id="9796958at2"/>
<dbReference type="CDD" id="cd01012">
    <property type="entry name" value="YcaC_related"/>
    <property type="match status" value="1"/>
</dbReference>
<evidence type="ECO:0000313" key="3">
    <source>
        <dbReference type="Proteomes" id="UP000318422"/>
    </source>
</evidence>
<keyword evidence="2" id="KW-0378">Hydrolase</keyword>
<dbReference type="InterPro" id="IPR050993">
    <property type="entry name" value="Isochorismatase_domain"/>
</dbReference>
<dbReference type="InterPro" id="IPR000868">
    <property type="entry name" value="Isochorismatase-like_dom"/>
</dbReference>
<dbReference type="PANTHER" id="PTHR14119:SF3">
    <property type="entry name" value="ISOCHORISMATASE DOMAIN-CONTAINING PROTEIN 2"/>
    <property type="match status" value="1"/>
</dbReference>
<name>A0A4Y4CMK7_ZOORA</name>
<dbReference type="GO" id="GO:0016787">
    <property type="term" value="F:hydrolase activity"/>
    <property type="evidence" value="ECO:0007669"/>
    <property type="project" value="UniProtKB-KW"/>
</dbReference>
<evidence type="ECO:0000259" key="1">
    <source>
        <dbReference type="Pfam" id="PF00857"/>
    </source>
</evidence>
<organism evidence="2 3">
    <name type="scientific">Zoogloea ramigera</name>
    <dbReference type="NCBI Taxonomy" id="350"/>
    <lineage>
        <taxon>Bacteria</taxon>
        <taxon>Pseudomonadati</taxon>
        <taxon>Pseudomonadota</taxon>
        <taxon>Betaproteobacteria</taxon>
        <taxon>Rhodocyclales</taxon>
        <taxon>Zoogloeaceae</taxon>
        <taxon>Zoogloea</taxon>
    </lineage>
</organism>
<gene>
    <name evidence="2" type="ORF">ZRA01_01510</name>
</gene>
<dbReference type="InterPro" id="IPR036380">
    <property type="entry name" value="Isochorismatase-like_sf"/>
</dbReference>